<evidence type="ECO:0000259" key="7">
    <source>
        <dbReference type="Pfam" id="PF20684"/>
    </source>
</evidence>
<feature type="transmembrane region" description="Helical" evidence="6">
    <location>
        <begin position="98"/>
        <end position="121"/>
    </location>
</feature>
<feature type="transmembrane region" description="Helical" evidence="6">
    <location>
        <begin position="49"/>
        <end position="68"/>
    </location>
</feature>
<dbReference type="AlphaFoldDB" id="A0A9P5C3Z9"/>
<feature type="transmembrane region" description="Helical" evidence="6">
    <location>
        <begin position="20"/>
        <end position="37"/>
    </location>
</feature>
<reference evidence="8" key="1">
    <citation type="submission" date="2019-04" db="EMBL/GenBank/DDBJ databases">
        <title>Sequencing of skin fungus with MAO and IRED activity.</title>
        <authorList>
            <person name="Marsaioli A.J."/>
            <person name="Bonatto J.M.C."/>
            <person name="Reis Junior O."/>
        </authorList>
    </citation>
    <scope>NUCLEOTIDE SEQUENCE</scope>
    <source>
        <strain evidence="8">28M1</strain>
    </source>
</reference>
<evidence type="ECO:0000256" key="6">
    <source>
        <dbReference type="SAM" id="Phobius"/>
    </source>
</evidence>
<comment type="caution">
    <text evidence="8">The sequence shown here is derived from an EMBL/GenBank/DDBJ whole genome shotgun (WGS) entry which is preliminary data.</text>
</comment>
<proteinExistence type="inferred from homology"/>
<evidence type="ECO:0000256" key="2">
    <source>
        <dbReference type="ARBA" id="ARBA00022692"/>
    </source>
</evidence>
<dbReference type="EMBL" id="SWKV01000011">
    <property type="protein sequence ID" value="KAF3043676.1"/>
    <property type="molecule type" value="Genomic_DNA"/>
</dbReference>
<evidence type="ECO:0000313" key="8">
    <source>
        <dbReference type="EMBL" id="KAF3043676.1"/>
    </source>
</evidence>
<dbReference type="PANTHER" id="PTHR33048:SF146">
    <property type="entry name" value="INTEGRAL MEMBRANE PROTEIN"/>
    <property type="match status" value="1"/>
</dbReference>
<evidence type="ECO:0000256" key="5">
    <source>
        <dbReference type="ARBA" id="ARBA00038359"/>
    </source>
</evidence>
<keyword evidence="2 6" id="KW-0812">Transmembrane</keyword>
<name>A0A9P5C3Z9_9PLEO</name>
<feature type="transmembrane region" description="Helical" evidence="6">
    <location>
        <begin position="183"/>
        <end position="205"/>
    </location>
</feature>
<dbReference type="Proteomes" id="UP000758155">
    <property type="component" value="Unassembled WGS sequence"/>
</dbReference>
<dbReference type="InterPro" id="IPR049326">
    <property type="entry name" value="Rhodopsin_dom_fungi"/>
</dbReference>
<evidence type="ECO:0000256" key="4">
    <source>
        <dbReference type="ARBA" id="ARBA00023136"/>
    </source>
</evidence>
<comment type="similarity">
    <text evidence="5">Belongs to the SAT4 family.</text>
</comment>
<feature type="transmembrane region" description="Helical" evidence="6">
    <location>
        <begin position="133"/>
        <end position="154"/>
    </location>
</feature>
<feature type="transmembrane region" description="Helical" evidence="6">
    <location>
        <begin position="217"/>
        <end position="236"/>
    </location>
</feature>
<dbReference type="InterPro" id="IPR052337">
    <property type="entry name" value="SAT4-like"/>
</dbReference>
<keyword evidence="3 6" id="KW-1133">Transmembrane helix</keyword>
<comment type="subcellular location">
    <subcellularLocation>
        <location evidence="1">Membrane</location>
        <topology evidence="1">Multi-pass membrane protein</topology>
    </subcellularLocation>
</comment>
<accession>A0A9P5C3Z9</accession>
<dbReference type="GO" id="GO:0016020">
    <property type="term" value="C:membrane"/>
    <property type="evidence" value="ECO:0007669"/>
    <property type="project" value="UniProtKB-SubCell"/>
</dbReference>
<protein>
    <recommendedName>
        <fullName evidence="7">Rhodopsin domain-containing protein</fullName>
    </recommendedName>
</protein>
<keyword evidence="4 6" id="KW-0472">Membrane</keyword>
<evidence type="ECO:0000313" key="9">
    <source>
        <dbReference type="Proteomes" id="UP000758155"/>
    </source>
</evidence>
<organism evidence="8 9">
    <name type="scientific">Didymella heteroderae</name>
    <dbReference type="NCBI Taxonomy" id="1769908"/>
    <lineage>
        <taxon>Eukaryota</taxon>
        <taxon>Fungi</taxon>
        <taxon>Dikarya</taxon>
        <taxon>Ascomycota</taxon>
        <taxon>Pezizomycotina</taxon>
        <taxon>Dothideomycetes</taxon>
        <taxon>Pleosporomycetidae</taxon>
        <taxon>Pleosporales</taxon>
        <taxon>Pleosporineae</taxon>
        <taxon>Didymellaceae</taxon>
        <taxon>Didymella</taxon>
    </lineage>
</organism>
<feature type="domain" description="Rhodopsin" evidence="7">
    <location>
        <begin position="31"/>
        <end position="265"/>
    </location>
</feature>
<sequence length="267" mass="30035">MSTPAKTPVSKSELLHTNAAMLALTSLFILARIGIHVSRRRALELDDFFIYFAFVLYLALWVCYRVVIDPMFRAYAVYSGQSPPYPTMMHDASQMLRLITAAQMCFYASLLGVKLSLLTLYRKLLKGLPSLYYKLWWGIIAIVSWIGSVLSSVFTCNDLNAKFNQGKCGGTPNEAQRVIFSLYFAYSVDVLTDLMVMILPFHLTWNLQMPRGQKTGIFVLFGSGFVCITFATLRVIKLGVDGTGKATMPEPKWMLLWTVLETSMGKS</sequence>
<dbReference type="PANTHER" id="PTHR33048">
    <property type="entry name" value="PTH11-LIKE INTEGRAL MEMBRANE PROTEIN (AFU_ORTHOLOGUE AFUA_5G11245)"/>
    <property type="match status" value="1"/>
</dbReference>
<gene>
    <name evidence="8" type="ORF">E8E12_006132</name>
</gene>
<dbReference type="Pfam" id="PF20684">
    <property type="entry name" value="Fung_rhodopsin"/>
    <property type="match status" value="1"/>
</dbReference>
<evidence type="ECO:0000256" key="1">
    <source>
        <dbReference type="ARBA" id="ARBA00004141"/>
    </source>
</evidence>
<dbReference type="OrthoDB" id="444631at2759"/>
<keyword evidence="9" id="KW-1185">Reference proteome</keyword>
<evidence type="ECO:0000256" key="3">
    <source>
        <dbReference type="ARBA" id="ARBA00022989"/>
    </source>
</evidence>